<keyword evidence="5" id="KW-0067">ATP-binding</keyword>
<keyword evidence="7 10" id="KW-1133">Transmembrane helix</keyword>
<evidence type="ECO:0000256" key="4">
    <source>
        <dbReference type="ARBA" id="ARBA00022741"/>
    </source>
</evidence>
<dbReference type="Pfam" id="PF00690">
    <property type="entry name" value="Cation_ATPase_N"/>
    <property type="match status" value="1"/>
</dbReference>
<feature type="transmembrane region" description="Helical" evidence="10">
    <location>
        <begin position="79"/>
        <end position="95"/>
    </location>
</feature>
<dbReference type="Gene3D" id="3.40.50.1000">
    <property type="entry name" value="HAD superfamily/HAD-like"/>
    <property type="match status" value="1"/>
</dbReference>
<evidence type="ECO:0000256" key="9">
    <source>
        <dbReference type="SAM" id="MobiDB-lite"/>
    </source>
</evidence>
<dbReference type="InterPro" id="IPR004014">
    <property type="entry name" value="ATPase_P-typ_cation-transptr_N"/>
</dbReference>
<evidence type="ECO:0000256" key="7">
    <source>
        <dbReference type="ARBA" id="ARBA00022989"/>
    </source>
</evidence>
<feature type="transmembrane region" description="Helical" evidence="10">
    <location>
        <begin position="55"/>
        <end position="73"/>
    </location>
</feature>
<dbReference type="RefSeq" id="WP_220370382.1">
    <property type="nucleotide sequence ID" value="NZ_JAEUAO010000001.1"/>
</dbReference>
<dbReference type="Pfam" id="PF00689">
    <property type="entry name" value="Cation_ATPase_C"/>
    <property type="match status" value="1"/>
</dbReference>
<dbReference type="Gene3D" id="3.40.1110.10">
    <property type="entry name" value="Calcium-transporting ATPase, cytoplasmic domain N"/>
    <property type="match status" value="1"/>
</dbReference>
<name>A0ABS7H5D4_9HYPH</name>
<dbReference type="InterPro" id="IPR023299">
    <property type="entry name" value="ATPase_P-typ_cyto_dom_N"/>
</dbReference>
<dbReference type="Proteomes" id="UP000757604">
    <property type="component" value="Unassembled WGS sequence"/>
</dbReference>
<dbReference type="SFLD" id="SFLDG00002">
    <property type="entry name" value="C1.7:_P-type_atpase_like"/>
    <property type="match status" value="1"/>
</dbReference>
<dbReference type="Gene3D" id="2.70.150.10">
    <property type="entry name" value="Calcium-transporting ATPase, cytoplasmic transduction domain A"/>
    <property type="match status" value="1"/>
</dbReference>
<dbReference type="Gene3D" id="1.20.1110.10">
    <property type="entry name" value="Calcium-transporting ATPase, transmembrane domain"/>
    <property type="match status" value="1"/>
</dbReference>
<organism evidence="12 13">
    <name type="scientific">Rhizobium herbae</name>
    <dbReference type="NCBI Taxonomy" id="508661"/>
    <lineage>
        <taxon>Bacteria</taxon>
        <taxon>Pseudomonadati</taxon>
        <taxon>Pseudomonadota</taxon>
        <taxon>Alphaproteobacteria</taxon>
        <taxon>Hyphomicrobiales</taxon>
        <taxon>Rhizobiaceae</taxon>
        <taxon>Rhizobium/Agrobacterium group</taxon>
        <taxon>Rhizobium</taxon>
    </lineage>
</organism>
<keyword evidence="13" id="KW-1185">Reference proteome</keyword>
<dbReference type="InterPro" id="IPR023214">
    <property type="entry name" value="HAD_sf"/>
</dbReference>
<dbReference type="SUPFAM" id="SSF81653">
    <property type="entry name" value="Calcium ATPase, transduction domain A"/>
    <property type="match status" value="1"/>
</dbReference>
<evidence type="ECO:0000259" key="11">
    <source>
        <dbReference type="SMART" id="SM00831"/>
    </source>
</evidence>
<dbReference type="NCBIfam" id="TIGR01494">
    <property type="entry name" value="ATPase_P-type"/>
    <property type="match status" value="2"/>
</dbReference>
<dbReference type="Pfam" id="PF00122">
    <property type="entry name" value="E1-E2_ATPase"/>
    <property type="match status" value="1"/>
</dbReference>
<feature type="domain" description="Cation-transporting P-type ATPase N-terminal" evidence="11">
    <location>
        <begin position="1"/>
        <end position="75"/>
    </location>
</feature>
<dbReference type="PRINTS" id="PR00120">
    <property type="entry name" value="HATPASE"/>
</dbReference>
<evidence type="ECO:0000256" key="2">
    <source>
        <dbReference type="ARBA" id="ARBA00005675"/>
    </source>
</evidence>
<dbReference type="SUPFAM" id="SSF81665">
    <property type="entry name" value="Calcium ATPase, transmembrane domain M"/>
    <property type="match status" value="1"/>
</dbReference>
<feature type="transmembrane region" description="Helical" evidence="10">
    <location>
        <begin position="818"/>
        <end position="843"/>
    </location>
</feature>
<feature type="transmembrane region" description="Helical" evidence="10">
    <location>
        <begin position="687"/>
        <end position="710"/>
    </location>
</feature>
<evidence type="ECO:0000256" key="3">
    <source>
        <dbReference type="ARBA" id="ARBA00022692"/>
    </source>
</evidence>
<protein>
    <submittedName>
        <fullName evidence="12">HAD-IC family P-type ATPase</fullName>
    </submittedName>
</protein>
<evidence type="ECO:0000256" key="10">
    <source>
        <dbReference type="SAM" id="Phobius"/>
    </source>
</evidence>
<evidence type="ECO:0000256" key="1">
    <source>
        <dbReference type="ARBA" id="ARBA00004141"/>
    </source>
</evidence>
<dbReference type="InterPro" id="IPR044492">
    <property type="entry name" value="P_typ_ATPase_HD_dom"/>
</dbReference>
<keyword evidence="4" id="KW-0547">Nucleotide-binding</keyword>
<evidence type="ECO:0000256" key="6">
    <source>
        <dbReference type="ARBA" id="ARBA00022967"/>
    </source>
</evidence>
<dbReference type="PANTHER" id="PTHR43294">
    <property type="entry name" value="SODIUM/POTASSIUM-TRANSPORTING ATPASE SUBUNIT ALPHA"/>
    <property type="match status" value="1"/>
</dbReference>
<accession>A0ABS7H5D4</accession>
<dbReference type="InterPro" id="IPR001757">
    <property type="entry name" value="P_typ_ATPase"/>
</dbReference>
<dbReference type="InterPro" id="IPR018303">
    <property type="entry name" value="ATPase_P-typ_P_site"/>
</dbReference>
<keyword evidence="6" id="KW-1278">Translocase</keyword>
<dbReference type="PRINTS" id="PR00119">
    <property type="entry name" value="CATATPASE"/>
</dbReference>
<sequence>MHSDVSTVENAAPTGASIDSGLSGREAKARLARFGRNVLPEPRSPSFLATFLRQFRSPLIYVLLAAALVSLALGDVKDALFIGAVLLINGIIGGFQEHSAGQAAAALRKLEQPHATVMRDGQPQEIDAQLLVPGDVVSLDAGGRVPADISLSAVNDLLCDESLLTGESAPVRKKASAGPELEDGSDCAAFAGALITRGRGRGVVIATGAATQIGRIAAALDKPDVSRPPLMIRLERFSHMIAWMVGLAVALLIIVGLARGMALQDLFMMSVGLAVSAIPEGLPVAISVALAISMRRMAKANVIVRQMPAVESLGSCTMIATDKTGTLTRNELTVTDILLPDGTELSCEAGADLDACRIHGSGTTPDQARDMALALLKAAALPNEGRLTKESDGWKGVGDTVDVALLAAARKAGIVQHAIEEDYPLLVRIPYEPDLKYAASFHRRGKSVRIFVKGAAETLIGMADRMDIGGRAVPVDRAILIRQKEEMAARGLRVLAFAEGEIEDEIDEGYGHHHLVDLVFLGLVGMQDPLRPEVPEAMRDCHAAGIEVAMVTGDDPRTAAAIASQAGLVFGPDQVVAGADVRNAEESGSEILDELTRRARIYARVSPAQKLSIVLSLARNGHFVAVTGDGVNDAPALRQAHVGVAMGRRGTEVAKESADIVITDDNFASIVSGVREGRVAYANIRKVIFMLMSTGAAEVVLFLLAIPLGLPMPLLPVQLLWLNLVTNGIQDVALAGERAEGDELSRPPRRPSEPIFDRLMIQRIWQSALVMGFGGFATFYWLLQQGYSEAQARNMLLLLLVLFENFQTFNSRSERRSVFALGVFANPFLVVSVAAAQALHISAMYIPWLRDTLQLAPISPREWVALPLVASSVLVVMEIDKWRWRRSGAQTGSSA</sequence>
<dbReference type="PANTHER" id="PTHR43294:SF20">
    <property type="entry name" value="P-TYPE ATPASE"/>
    <property type="match status" value="1"/>
</dbReference>
<evidence type="ECO:0000256" key="8">
    <source>
        <dbReference type="ARBA" id="ARBA00023136"/>
    </source>
</evidence>
<dbReference type="InterPro" id="IPR059000">
    <property type="entry name" value="ATPase_P-type_domA"/>
</dbReference>
<dbReference type="SFLD" id="SFLDS00003">
    <property type="entry name" value="Haloacid_Dehalogenase"/>
    <property type="match status" value="1"/>
</dbReference>
<dbReference type="EMBL" id="JAEUAO010000001">
    <property type="protein sequence ID" value="MBW9062320.1"/>
    <property type="molecule type" value="Genomic_DNA"/>
</dbReference>
<dbReference type="SUPFAM" id="SSF81660">
    <property type="entry name" value="Metal cation-transporting ATPase, ATP-binding domain N"/>
    <property type="match status" value="1"/>
</dbReference>
<feature type="transmembrane region" description="Helical" evidence="10">
    <location>
        <begin position="764"/>
        <end position="783"/>
    </location>
</feature>
<proteinExistence type="inferred from homology"/>
<dbReference type="InterPro" id="IPR023298">
    <property type="entry name" value="ATPase_P-typ_TM_dom_sf"/>
</dbReference>
<evidence type="ECO:0000256" key="5">
    <source>
        <dbReference type="ARBA" id="ARBA00022840"/>
    </source>
</evidence>
<dbReference type="InterPro" id="IPR008250">
    <property type="entry name" value="ATPase_P-typ_transduc_dom_A_sf"/>
</dbReference>
<evidence type="ECO:0000313" key="12">
    <source>
        <dbReference type="EMBL" id="MBW9062320.1"/>
    </source>
</evidence>
<feature type="transmembrane region" description="Helical" evidence="10">
    <location>
        <begin position="240"/>
        <end position="261"/>
    </location>
</feature>
<dbReference type="SMART" id="SM00831">
    <property type="entry name" value="Cation_ATPase_N"/>
    <property type="match status" value="1"/>
</dbReference>
<feature type="transmembrane region" description="Helical" evidence="10">
    <location>
        <begin position="267"/>
        <end position="292"/>
    </location>
</feature>
<evidence type="ECO:0000313" key="13">
    <source>
        <dbReference type="Proteomes" id="UP000757604"/>
    </source>
</evidence>
<keyword evidence="8 10" id="KW-0472">Membrane</keyword>
<dbReference type="Pfam" id="PF13246">
    <property type="entry name" value="Cation_ATPase"/>
    <property type="match status" value="1"/>
</dbReference>
<feature type="region of interest" description="Disordered" evidence="9">
    <location>
        <begin position="1"/>
        <end position="21"/>
    </location>
</feature>
<dbReference type="SFLD" id="SFLDF00027">
    <property type="entry name" value="p-type_atpase"/>
    <property type="match status" value="1"/>
</dbReference>
<comment type="caution">
    <text evidence="12">The sequence shown here is derived from an EMBL/GenBank/DDBJ whole genome shotgun (WGS) entry which is preliminary data.</text>
</comment>
<dbReference type="InterPro" id="IPR006068">
    <property type="entry name" value="ATPase_P-typ_cation-transptr_C"/>
</dbReference>
<reference evidence="12 13" key="1">
    <citation type="journal article" date="2021" name="MBio">
        <title>Poor Competitiveness of Bradyrhizobium in Pigeon Pea Root Colonization in Indian Soils.</title>
        <authorList>
            <person name="Chalasani D."/>
            <person name="Basu A."/>
            <person name="Pullabhotla S.V.S.R.N."/>
            <person name="Jorrin B."/>
            <person name="Neal A.L."/>
            <person name="Poole P.S."/>
            <person name="Podile A.R."/>
            <person name="Tkacz A."/>
        </authorList>
    </citation>
    <scope>NUCLEOTIDE SEQUENCE [LARGE SCALE GENOMIC DNA]</scope>
    <source>
        <strain evidence="12 13">HU44</strain>
    </source>
</reference>
<keyword evidence="3 10" id="KW-0812">Transmembrane</keyword>
<comment type="subcellular location">
    <subcellularLocation>
        <location evidence="1">Membrane</location>
        <topology evidence="1">Multi-pass membrane protein</topology>
    </subcellularLocation>
</comment>
<dbReference type="SUPFAM" id="SSF56784">
    <property type="entry name" value="HAD-like"/>
    <property type="match status" value="1"/>
</dbReference>
<dbReference type="PROSITE" id="PS00154">
    <property type="entry name" value="ATPASE_E1_E2"/>
    <property type="match status" value="1"/>
</dbReference>
<dbReference type="InterPro" id="IPR036412">
    <property type="entry name" value="HAD-like_sf"/>
</dbReference>
<gene>
    <name evidence="12" type="ORF">JNB71_03215</name>
</gene>
<dbReference type="InterPro" id="IPR050510">
    <property type="entry name" value="Cation_transp_ATPase_P-type"/>
</dbReference>
<comment type="similarity">
    <text evidence="2">Belongs to the cation transport ATPase (P-type) (TC 3.A.3) family. Type IIA subfamily.</text>
</comment>